<name>A0AAN8QFF6_9TELE</name>
<keyword evidence="5" id="KW-1185">Reference proteome</keyword>
<dbReference type="PANTHER" id="PTHR21292:SF17">
    <property type="entry name" value="TUMOR NECROSIS FACTOR ALPHA-INDUCED PROTEIN 2 ISOFORM X1"/>
    <property type="match status" value="1"/>
</dbReference>
<evidence type="ECO:0000313" key="5">
    <source>
        <dbReference type="Proteomes" id="UP001356427"/>
    </source>
</evidence>
<dbReference type="PROSITE" id="PS50053">
    <property type="entry name" value="UBIQUITIN_2"/>
    <property type="match status" value="1"/>
</dbReference>
<dbReference type="Gene3D" id="1.10.357.70">
    <property type="entry name" value="Exocyst complex component Sec6, C-terminal domain"/>
    <property type="match status" value="1"/>
</dbReference>
<evidence type="ECO:0000256" key="2">
    <source>
        <dbReference type="SAM" id="MobiDB-lite"/>
    </source>
</evidence>
<dbReference type="InterPro" id="IPR029071">
    <property type="entry name" value="Ubiquitin-like_domsf"/>
</dbReference>
<gene>
    <name evidence="4" type="ORF">J4Q44_G00330730</name>
</gene>
<reference evidence="4 5" key="1">
    <citation type="submission" date="2021-04" db="EMBL/GenBank/DDBJ databases">
        <authorList>
            <person name="De Guttry C."/>
            <person name="Zahm M."/>
            <person name="Klopp C."/>
            <person name="Cabau C."/>
            <person name="Louis A."/>
            <person name="Berthelot C."/>
            <person name="Parey E."/>
            <person name="Roest Crollius H."/>
            <person name="Montfort J."/>
            <person name="Robinson-Rechavi M."/>
            <person name="Bucao C."/>
            <person name="Bouchez O."/>
            <person name="Gislard M."/>
            <person name="Lluch J."/>
            <person name="Milhes M."/>
            <person name="Lampietro C."/>
            <person name="Lopez Roques C."/>
            <person name="Donnadieu C."/>
            <person name="Braasch I."/>
            <person name="Desvignes T."/>
            <person name="Postlethwait J."/>
            <person name="Bobe J."/>
            <person name="Wedekind C."/>
            <person name="Guiguen Y."/>
        </authorList>
    </citation>
    <scope>NUCLEOTIDE SEQUENCE [LARGE SCALE GENOMIC DNA]</scope>
    <source>
        <strain evidence="4">Cs_M1</strain>
        <tissue evidence="4">Blood</tissue>
    </source>
</reference>
<comment type="caution">
    <text evidence="4">The sequence shown here is derived from an EMBL/GenBank/DDBJ whole genome shotgun (WGS) entry which is preliminary data.</text>
</comment>
<dbReference type="InterPro" id="IPR032675">
    <property type="entry name" value="LRR_dom_sf"/>
</dbReference>
<dbReference type="SUPFAM" id="SSF54236">
    <property type="entry name" value="Ubiquitin-like"/>
    <property type="match status" value="1"/>
</dbReference>
<dbReference type="Gene3D" id="3.10.20.90">
    <property type="entry name" value="Phosphatidylinositol 3-kinase Catalytic Subunit, Chain A, domain 1"/>
    <property type="match status" value="1"/>
</dbReference>
<feature type="domain" description="Ubiquitin-like" evidence="3">
    <location>
        <begin position="669"/>
        <end position="751"/>
    </location>
</feature>
<dbReference type="InterPro" id="IPR000626">
    <property type="entry name" value="Ubiquitin-like_dom"/>
</dbReference>
<dbReference type="CDD" id="cd17045">
    <property type="entry name" value="Ubl_TBCEL"/>
    <property type="match status" value="1"/>
</dbReference>
<evidence type="ECO:0000259" key="3">
    <source>
        <dbReference type="PROSITE" id="PS50053"/>
    </source>
</evidence>
<dbReference type="EMBL" id="JAGTTL010000032">
    <property type="protein sequence ID" value="KAK6296931.1"/>
    <property type="molecule type" value="Genomic_DNA"/>
</dbReference>
<dbReference type="InterPro" id="IPR047991">
    <property type="entry name" value="TBCEL_Ubl"/>
</dbReference>
<dbReference type="GO" id="GO:0051601">
    <property type="term" value="P:exocyst localization"/>
    <property type="evidence" value="ECO:0007669"/>
    <property type="project" value="TreeGrafter"/>
</dbReference>
<dbReference type="FunFam" id="3.80.10.10:FF:000145">
    <property type="entry name" value="Tubulin-specific chaperone cofactor E-like protein"/>
    <property type="match status" value="1"/>
</dbReference>
<feature type="region of interest" description="Disordered" evidence="2">
    <location>
        <begin position="277"/>
        <end position="298"/>
    </location>
</feature>
<dbReference type="GO" id="GO:0006887">
    <property type="term" value="P:exocytosis"/>
    <property type="evidence" value="ECO:0007669"/>
    <property type="project" value="InterPro"/>
</dbReference>
<dbReference type="Proteomes" id="UP001356427">
    <property type="component" value="Unassembled WGS sequence"/>
</dbReference>
<dbReference type="AlphaFoldDB" id="A0AAN8QFF6"/>
<evidence type="ECO:0000313" key="4">
    <source>
        <dbReference type="EMBL" id="KAK6296931.1"/>
    </source>
</evidence>
<dbReference type="Pfam" id="PF14560">
    <property type="entry name" value="Ubiquitin_2"/>
    <property type="match status" value="1"/>
</dbReference>
<dbReference type="GO" id="GO:0000145">
    <property type="term" value="C:exocyst"/>
    <property type="evidence" value="ECO:0007669"/>
    <property type="project" value="InterPro"/>
</dbReference>
<dbReference type="Gene3D" id="3.80.10.10">
    <property type="entry name" value="Ribonuclease Inhibitor"/>
    <property type="match status" value="2"/>
</dbReference>
<evidence type="ECO:0000256" key="1">
    <source>
        <dbReference type="ARBA" id="ARBA00009447"/>
    </source>
</evidence>
<organism evidence="4 5">
    <name type="scientific">Coregonus suidteri</name>
    <dbReference type="NCBI Taxonomy" id="861788"/>
    <lineage>
        <taxon>Eukaryota</taxon>
        <taxon>Metazoa</taxon>
        <taxon>Chordata</taxon>
        <taxon>Craniata</taxon>
        <taxon>Vertebrata</taxon>
        <taxon>Euteleostomi</taxon>
        <taxon>Actinopterygii</taxon>
        <taxon>Neopterygii</taxon>
        <taxon>Teleostei</taxon>
        <taxon>Protacanthopterygii</taxon>
        <taxon>Salmoniformes</taxon>
        <taxon>Salmonidae</taxon>
        <taxon>Coregoninae</taxon>
        <taxon>Coregonus</taxon>
    </lineage>
</organism>
<dbReference type="InterPro" id="IPR010326">
    <property type="entry name" value="EXOC3/Sec6"/>
</dbReference>
<dbReference type="FunFam" id="3.10.20.90:FF:000115">
    <property type="entry name" value="tubulin-specific chaperone cofactor E-like protein"/>
    <property type="match status" value="1"/>
</dbReference>
<dbReference type="SUPFAM" id="SSF52058">
    <property type="entry name" value="L domain-like"/>
    <property type="match status" value="1"/>
</dbReference>
<comment type="similarity">
    <text evidence="1">Belongs to the SEC6 family.</text>
</comment>
<dbReference type="FunFam" id="3.80.10.10:FF:000837">
    <property type="entry name" value="Tubulin folding cofactor E-like a"/>
    <property type="match status" value="1"/>
</dbReference>
<protein>
    <recommendedName>
        <fullName evidence="3">Ubiquitin-like domain-containing protein</fullName>
    </recommendedName>
</protein>
<dbReference type="InterPro" id="IPR042532">
    <property type="entry name" value="EXOC3/Sec6_C"/>
</dbReference>
<dbReference type="Pfam" id="PF06046">
    <property type="entry name" value="Sec6"/>
    <property type="match status" value="1"/>
</dbReference>
<dbReference type="PANTHER" id="PTHR21292">
    <property type="entry name" value="EXOCYST COMPLEX COMPONENT SEC6-RELATED"/>
    <property type="match status" value="1"/>
</dbReference>
<dbReference type="FunFam" id="1.10.357.70:FF:000003">
    <property type="entry name" value="exocyst complex component 3-like protein 2"/>
    <property type="match status" value="1"/>
</dbReference>
<sequence>MPKSNPDNDEPVLLLLESIRQCGVLLLSNPDNPFFDKLVKRKWLNNTETYEQIESHIKEHFKKFRRMDSPPYQVLVGEVHRLVLMEYLRSIMRGRIICTSLRMRKRMVGRLRDEGKQIKVLFKDLESASSWLDSAIPHLSEIILLEDIPSIQMEVGVLVREFPDIRKKHVSAILNIRGMTRQTERQEILNIVKDIENSDTLTRLSRDHALFSEVPVTSEVHCLNLGLSRIALTASSCFSSLRPRRTKRAPCLLSRGICLSLLFTLLPLTGEKSEGGGLSLSAPAQPATMEPSLQKPTMSCDSGLVERNVAGADPEGMWDSGAMDPPEEEGRTFMQVLSEKYSPENFPYRRGPGMGVVVVPTLPQGSPMKDRLNLPSVLVLAGCGISHAGEQREIAAFCAHVMELDLSHNKLQDWHEISKIVSNIPNLDFLNLSSNPLSEVVLEPSGAKAFARVRRLVLNNTQVSWNTVLVLTREMPELEELFLCLNEYTTVSASTVPCPTLRLLHITDNNLQDWAEVRKIGPMFPGLETLVMSNCNLSSIQDSEDMLRHLFPNLRSINLSNSGLNQWEDIEKLNQFPKLEDVRLQGIPLLQTYTNTERRSLMVSHLPSVSSLNGSVVTDGEREDSERFFIRYHVDYPEEELPYRYHCLVTKYGKLEPLAEIDLRPRCHAKVEVHCEDKVEEVSIRLDQTVAELKKQLRTVVQLSANQMRLYYIDKESVFGPEEMKYHTRALHSYSIQDGDELLVVPKAGRGTTTTVKPLSNLNSKTLTPPP</sequence>
<proteinExistence type="inferred from homology"/>
<dbReference type="GO" id="GO:0000149">
    <property type="term" value="F:SNARE binding"/>
    <property type="evidence" value="ECO:0007669"/>
    <property type="project" value="TreeGrafter"/>
</dbReference>
<accession>A0AAN8QFF6</accession>